<comment type="caution">
    <text evidence="2">The sequence shown here is derived from an EMBL/GenBank/DDBJ whole genome shotgun (WGS) entry which is preliminary data.</text>
</comment>
<dbReference type="STRING" id="410332.SAMN04488550_1403"/>
<dbReference type="Proteomes" id="UP000035009">
    <property type="component" value="Unassembled WGS sequence"/>
</dbReference>
<gene>
    <name evidence="2" type="ORF">GM1_051_00070</name>
</gene>
<feature type="transmembrane region" description="Helical" evidence="1">
    <location>
        <begin position="69"/>
        <end position="91"/>
    </location>
</feature>
<keyword evidence="1" id="KW-0812">Transmembrane</keyword>
<reference evidence="2 3" key="1">
    <citation type="submission" date="2013-02" db="EMBL/GenBank/DDBJ databases">
        <title>Whole genome shotgun sequence of Gordonia malaquae NBRC 108250.</title>
        <authorList>
            <person name="Yoshida I."/>
            <person name="Hosoyama A."/>
            <person name="Tsuchikane K."/>
            <person name="Ando Y."/>
            <person name="Baba S."/>
            <person name="Ohji S."/>
            <person name="Hamada M."/>
            <person name="Tamura T."/>
            <person name="Yamazoe A."/>
            <person name="Yamazaki S."/>
            <person name="Fujita N."/>
        </authorList>
    </citation>
    <scope>NUCLEOTIDE SEQUENCE [LARGE SCALE GENOMIC DNA]</scope>
    <source>
        <strain evidence="2 3">NBRC 108250</strain>
    </source>
</reference>
<keyword evidence="3" id="KW-1185">Reference proteome</keyword>
<accession>M3UNW7</accession>
<sequence length="104" mass="11508">MVHGRPNRITAHNGRTRKIVGGRRYPRRMTTRNGSKPNNPMRGIWTSLAAMAVITGLLVANILYGSAVWIVGILAVTIAIQCVSVSLRYVYIKRHQSDPATQIP</sequence>
<organism evidence="2 3">
    <name type="scientific">Gordonia malaquae NBRC 108250</name>
    <dbReference type="NCBI Taxonomy" id="1223542"/>
    <lineage>
        <taxon>Bacteria</taxon>
        <taxon>Bacillati</taxon>
        <taxon>Actinomycetota</taxon>
        <taxon>Actinomycetes</taxon>
        <taxon>Mycobacteriales</taxon>
        <taxon>Gordoniaceae</taxon>
        <taxon>Gordonia</taxon>
    </lineage>
</organism>
<proteinExistence type="predicted"/>
<dbReference type="EMBL" id="BAOP01000051">
    <property type="protein sequence ID" value="GAC81915.1"/>
    <property type="molecule type" value="Genomic_DNA"/>
</dbReference>
<evidence type="ECO:0000313" key="3">
    <source>
        <dbReference type="Proteomes" id="UP000035009"/>
    </source>
</evidence>
<protein>
    <submittedName>
        <fullName evidence="2">Uncharacterized protein</fullName>
    </submittedName>
</protein>
<evidence type="ECO:0000256" key="1">
    <source>
        <dbReference type="SAM" id="Phobius"/>
    </source>
</evidence>
<dbReference type="AlphaFoldDB" id="M3UNW7"/>
<evidence type="ECO:0000313" key="2">
    <source>
        <dbReference type="EMBL" id="GAC81915.1"/>
    </source>
</evidence>
<keyword evidence="1" id="KW-1133">Transmembrane helix</keyword>
<keyword evidence="1" id="KW-0472">Membrane</keyword>
<name>M3UNW7_GORML</name>
<feature type="transmembrane region" description="Helical" evidence="1">
    <location>
        <begin position="44"/>
        <end position="63"/>
    </location>
</feature>